<dbReference type="AlphaFoldDB" id="A0A5N8V7D9"/>
<name>A0A5N8V7D9_9ACTN</name>
<dbReference type="Proteomes" id="UP000325849">
    <property type="component" value="Unassembled WGS sequence"/>
</dbReference>
<evidence type="ECO:0000313" key="4">
    <source>
        <dbReference type="Proteomes" id="UP000325849"/>
    </source>
</evidence>
<dbReference type="PANTHER" id="PTHR40086:SF1">
    <property type="entry name" value="CELL CYCLE REGULATOR CCRZ"/>
    <property type="match status" value="1"/>
</dbReference>
<evidence type="ECO:0000259" key="2">
    <source>
        <dbReference type="Pfam" id="PF01636"/>
    </source>
</evidence>
<dbReference type="Pfam" id="PF01636">
    <property type="entry name" value="APH"/>
    <property type="match status" value="1"/>
</dbReference>
<dbReference type="GO" id="GO:0016740">
    <property type="term" value="F:transferase activity"/>
    <property type="evidence" value="ECO:0007669"/>
    <property type="project" value="UniProtKB-KW"/>
</dbReference>
<dbReference type="SUPFAM" id="SSF56112">
    <property type="entry name" value="Protein kinase-like (PK-like)"/>
    <property type="match status" value="1"/>
</dbReference>
<accession>A0A5N8V7D9</accession>
<feature type="region of interest" description="Disordered" evidence="1">
    <location>
        <begin position="1"/>
        <end position="29"/>
    </location>
</feature>
<protein>
    <submittedName>
        <fullName evidence="3">Phosphotransferase</fullName>
    </submittedName>
</protein>
<gene>
    <name evidence="3" type="ORF">FNH09_05565</name>
</gene>
<organism evidence="3 4">
    <name type="scientific">Streptomyces adustus</name>
    <dbReference type="NCBI Taxonomy" id="1609272"/>
    <lineage>
        <taxon>Bacteria</taxon>
        <taxon>Bacillati</taxon>
        <taxon>Actinomycetota</taxon>
        <taxon>Actinomycetes</taxon>
        <taxon>Kitasatosporales</taxon>
        <taxon>Streptomycetaceae</taxon>
        <taxon>Streptomyces</taxon>
    </lineage>
</organism>
<dbReference type="EMBL" id="VJZD01000014">
    <property type="protein sequence ID" value="MPY30796.1"/>
    <property type="molecule type" value="Genomic_DNA"/>
</dbReference>
<feature type="domain" description="Aminoglycoside phosphotransferase" evidence="2">
    <location>
        <begin position="67"/>
        <end position="270"/>
    </location>
</feature>
<sequence length="357" mass="39997">MRPEDKAPDLSGGTRRRAREIAGNQPLHGPLTGYYHETYAFVPRDGAFGTARMKLREPRADVIRFERRTFLREEALLTALAGRVRGVPEVVRADGVTLQRYIEGHTLGSRFRAGTAIPDTVVDQLLDLVRDLASIPVGALPRLARVAAGEREAEGDSHGFVERLALFAEEHVYTRNEHTFGTLFRDLGVDAHAFKRLRQRLDGIAERPFHLLHGDLHRENLILDPAGRLWAIDWELATFGDPLYDLATHLHLMRYPDRQARRVAERWTAALEHIRPGAARHWPEDLPRILGFKRAQSLFTDVIRSALDLHGGAPLRAVVPRLCAVLHAGAEPLGLASVPSPGRTATALTRWRRGYTP</sequence>
<dbReference type="InterPro" id="IPR002575">
    <property type="entry name" value="Aminoglycoside_PTrfase"/>
</dbReference>
<evidence type="ECO:0000313" key="3">
    <source>
        <dbReference type="EMBL" id="MPY30796.1"/>
    </source>
</evidence>
<keyword evidence="4" id="KW-1185">Reference proteome</keyword>
<dbReference type="OrthoDB" id="3454210at2"/>
<proteinExistence type="predicted"/>
<reference evidence="3 4" key="1">
    <citation type="submission" date="2019-07" db="EMBL/GenBank/DDBJ databases">
        <title>New species of Amycolatopsis and Streptomyces.</title>
        <authorList>
            <person name="Duangmal K."/>
            <person name="Teo W.F.A."/>
            <person name="Lipun K."/>
        </authorList>
    </citation>
    <scope>NUCLEOTIDE SEQUENCE [LARGE SCALE GENOMIC DNA]</scope>
    <source>
        <strain evidence="3 4">NBRC 109810</strain>
    </source>
</reference>
<comment type="caution">
    <text evidence="3">The sequence shown here is derived from an EMBL/GenBank/DDBJ whole genome shotgun (WGS) entry which is preliminary data.</text>
</comment>
<dbReference type="PANTHER" id="PTHR40086">
    <property type="entry name" value="PHOSPHOTRANSFERASE YTMP-RELATED"/>
    <property type="match status" value="1"/>
</dbReference>
<dbReference type="InterPro" id="IPR011009">
    <property type="entry name" value="Kinase-like_dom_sf"/>
</dbReference>
<evidence type="ECO:0000256" key="1">
    <source>
        <dbReference type="SAM" id="MobiDB-lite"/>
    </source>
</evidence>
<dbReference type="InterPro" id="IPR052077">
    <property type="entry name" value="CcrZ_PhaseVar_Mediator"/>
</dbReference>
<dbReference type="Gene3D" id="3.90.1200.10">
    <property type="match status" value="1"/>
</dbReference>
<keyword evidence="3" id="KW-0808">Transferase</keyword>
<dbReference type="RefSeq" id="WP_152885645.1">
    <property type="nucleotide sequence ID" value="NZ_VJZD01000014.1"/>
</dbReference>